<accession>A0ABV9GJ22</accession>
<dbReference type="PANTHER" id="PTHR21180">
    <property type="entry name" value="ENDONUCLEASE/EXONUCLEASE/PHOSPHATASE FAMILY DOMAIN-CONTAINING PROTEIN 1"/>
    <property type="match status" value="1"/>
</dbReference>
<comment type="caution">
    <text evidence="3">The sequence shown here is derived from an EMBL/GenBank/DDBJ whole genome shotgun (WGS) entry which is preliminary data.</text>
</comment>
<feature type="region of interest" description="Disordered" evidence="1">
    <location>
        <begin position="41"/>
        <end position="66"/>
    </location>
</feature>
<dbReference type="Gene3D" id="3.10.20.600">
    <property type="match status" value="1"/>
</dbReference>
<dbReference type="InterPro" id="IPR010994">
    <property type="entry name" value="RuvA_2-like"/>
</dbReference>
<name>A0ABV9GJ22_9BACL</name>
<dbReference type="NCBIfam" id="TIGR00426">
    <property type="entry name" value="competence protein ComEA helix-hairpin-helix repeat region"/>
    <property type="match status" value="1"/>
</dbReference>
<protein>
    <submittedName>
        <fullName evidence="3">Helix-hairpin-helix domain-containing protein</fullName>
    </submittedName>
</protein>
<feature type="domain" description="Helix-hairpin-helix DNA-binding motif class 1" evidence="2">
    <location>
        <begin position="190"/>
        <end position="209"/>
    </location>
</feature>
<dbReference type="RefSeq" id="WP_376845061.1">
    <property type="nucleotide sequence ID" value="NZ_JBHSFW010000001.1"/>
</dbReference>
<dbReference type="SMART" id="SM00278">
    <property type="entry name" value="HhH1"/>
    <property type="match status" value="2"/>
</dbReference>
<dbReference type="SUPFAM" id="SSF47781">
    <property type="entry name" value="RuvA domain 2-like"/>
    <property type="match status" value="1"/>
</dbReference>
<dbReference type="PANTHER" id="PTHR21180:SF32">
    <property type="entry name" value="ENDONUCLEASE_EXONUCLEASE_PHOSPHATASE FAMILY DOMAIN-CONTAINING PROTEIN 1"/>
    <property type="match status" value="1"/>
</dbReference>
<dbReference type="InterPro" id="IPR003583">
    <property type="entry name" value="Hlx-hairpin-Hlx_DNA-bd_motif"/>
</dbReference>
<dbReference type="InterPro" id="IPR051675">
    <property type="entry name" value="Endo/Exo/Phosphatase_dom_1"/>
</dbReference>
<dbReference type="Proteomes" id="UP001596022">
    <property type="component" value="Unassembled WGS sequence"/>
</dbReference>
<sequence length="213" mass="23303">MLKGKWPIVAFILCLAGGGWLYSTCKQPKQDQSWETVIKKEDKHKNADQRPQETNASKDVPTANQSETIMVDVKGAVQRPGVYEMKVTDRVQDAIRRAGGLTDAADRNQINLAKKLSDEMVIYLPKKGEQPPQGMASPFVQDGSDATGEEKVNINTASEKELENLPGIGPSKAAAIAEYREKNGPFKSVDDLINVSGIGEKSLERIKSQAVVH</sequence>
<organism evidence="3 4">
    <name type="scientific">Camelliibacillus cellulosilyticus</name>
    <dbReference type="NCBI Taxonomy" id="2174486"/>
    <lineage>
        <taxon>Bacteria</taxon>
        <taxon>Bacillati</taxon>
        <taxon>Bacillota</taxon>
        <taxon>Bacilli</taxon>
        <taxon>Bacillales</taxon>
        <taxon>Sporolactobacillaceae</taxon>
        <taxon>Camelliibacillus</taxon>
    </lineage>
</organism>
<evidence type="ECO:0000259" key="2">
    <source>
        <dbReference type="SMART" id="SM00278"/>
    </source>
</evidence>
<proteinExistence type="predicted"/>
<evidence type="ECO:0000256" key="1">
    <source>
        <dbReference type="SAM" id="MobiDB-lite"/>
    </source>
</evidence>
<evidence type="ECO:0000313" key="4">
    <source>
        <dbReference type="Proteomes" id="UP001596022"/>
    </source>
</evidence>
<dbReference type="InterPro" id="IPR019554">
    <property type="entry name" value="Soluble_ligand-bd"/>
</dbReference>
<feature type="compositionally biased region" description="Polar residues" evidence="1">
    <location>
        <begin position="52"/>
        <end position="66"/>
    </location>
</feature>
<feature type="compositionally biased region" description="Basic and acidic residues" evidence="1">
    <location>
        <begin position="41"/>
        <end position="51"/>
    </location>
</feature>
<feature type="domain" description="Helix-hairpin-helix DNA-binding motif class 1" evidence="2">
    <location>
        <begin position="160"/>
        <end position="179"/>
    </location>
</feature>
<keyword evidence="4" id="KW-1185">Reference proteome</keyword>
<gene>
    <name evidence="3" type="ORF">ACFO4N_04850</name>
</gene>
<dbReference type="Pfam" id="PF10531">
    <property type="entry name" value="SLBB"/>
    <property type="match status" value="1"/>
</dbReference>
<dbReference type="Pfam" id="PF12836">
    <property type="entry name" value="HHH_3"/>
    <property type="match status" value="1"/>
</dbReference>
<dbReference type="EMBL" id="JBHSFW010000001">
    <property type="protein sequence ID" value="MFC4618056.1"/>
    <property type="molecule type" value="Genomic_DNA"/>
</dbReference>
<dbReference type="InterPro" id="IPR004509">
    <property type="entry name" value="Competence_ComEA_HhH"/>
</dbReference>
<reference evidence="4" key="1">
    <citation type="journal article" date="2019" name="Int. J. Syst. Evol. Microbiol.">
        <title>The Global Catalogue of Microorganisms (GCM) 10K type strain sequencing project: providing services to taxonomists for standard genome sequencing and annotation.</title>
        <authorList>
            <consortium name="The Broad Institute Genomics Platform"/>
            <consortium name="The Broad Institute Genome Sequencing Center for Infectious Disease"/>
            <person name="Wu L."/>
            <person name="Ma J."/>
        </authorList>
    </citation>
    <scope>NUCLEOTIDE SEQUENCE [LARGE SCALE GENOMIC DNA]</scope>
    <source>
        <strain evidence="4">CGMCC 1.16306</strain>
    </source>
</reference>
<evidence type="ECO:0000313" key="3">
    <source>
        <dbReference type="EMBL" id="MFC4618056.1"/>
    </source>
</evidence>
<dbReference type="Gene3D" id="1.10.150.280">
    <property type="entry name" value="AF1531-like domain"/>
    <property type="match status" value="1"/>
</dbReference>